<sequence length="174" mass="19480">MATWRPMAEHDIPGVMRVADEVHRNLPEQESTFRERLSLFPGGCMVLVRKEEKDDQMLPVVGGYLISFPIRHGKPPALDQPLGGIPPDSDQYYIHDLAILPAFRRGGAGAQCVDRVLDSPVVRRYPTTCLISVYGTAPFWARFGFARPEPPADVAMKEKLCSYGPDAVYLVRRN</sequence>
<dbReference type="Pfam" id="PF00583">
    <property type="entry name" value="Acetyltransf_1"/>
    <property type="match status" value="1"/>
</dbReference>
<comment type="caution">
    <text evidence="2">The sequence shown here is derived from an EMBL/GenBank/DDBJ whole genome shotgun (WGS) entry which is preliminary data.</text>
</comment>
<dbReference type="SUPFAM" id="SSF55729">
    <property type="entry name" value="Acyl-CoA N-acyltransferases (Nat)"/>
    <property type="match status" value="1"/>
</dbReference>
<name>A0AAN7CPM7_9PEZI</name>
<dbReference type="GO" id="GO:0016747">
    <property type="term" value="F:acyltransferase activity, transferring groups other than amino-acyl groups"/>
    <property type="evidence" value="ECO:0007669"/>
    <property type="project" value="InterPro"/>
</dbReference>
<protein>
    <recommendedName>
        <fullName evidence="1">N-acetyltransferase domain-containing protein</fullName>
    </recommendedName>
</protein>
<dbReference type="Gene3D" id="3.40.630.30">
    <property type="match status" value="1"/>
</dbReference>
<gene>
    <name evidence="2" type="ORF">C7999DRAFT_42564</name>
</gene>
<evidence type="ECO:0000259" key="1">
    <source>
        <dbReference type="PROSITE" id="PS51186"/>
    </source>
</evidence>
<dbReference type="PROSITE" id="PS51186">
    <property type="entry name" value="GNAT"/>
    <property type="match status" value="1"/>
</dbReference>
<dbReference type="CDD" id="cd04301">
    <property type="entry name" value="NAT_SF"/>
    <property type="match status" value="1"/>
</dbReference>
<feature type="domain" description="N-acetyltransferase" evidence="1">
    <location>
        <begin position="2"/>
        <end position="174"/>
    </location>
</feature>
<evidence type="ECO:0000313" key="2">
    <source>
        <dbReference type="EMBL" id="KAK4245955.1"/>
    </source>
</evidence>
<evidence type="ECO:0000313" key="3">
    <source>
        <dbReference type="Proteomes" id="UP001303647"/>
    </source>
</evidence>
<dbReference type="InterPro" id="IPR000182">
    <property type="entry name" value="GNAT_dom"/>
</dbReference>
<accession>A0AAN7CPM7</accession>
<dbReference type="EMBL" id="MU857686">
    <property type="protein sequence ID" value="KAK4245955.1"/>
    <property type="molecule type" value="Genomic_DNA"/>
</dbReference>
<dbReference type="Proteomes" id="UP001303647">
    <property type="component" value="Unassembled WGS sequence"/>
</dbReference>
<keyword evidence="3" id="KW-1185">Reference proteome</keyword>
<reference evidence="2" key="1">
    <citation type="journal article" date="2023" name="Mol. Phylogenet. Evol.">
        <title>Genome-scale phylogeny and comparative genomics of the fungal order Sordariales.</title>
        <authorList>
            <person name="Hensen N."/>
            <person name="Bonometti L."/>
            <person name="Westerberg I."/>
            <person name="Brannstrom I.O."/>
            <person name="Guillou S."/>
            <person name="Cros-Aarteil S."/>
            <person name="Calhoun S."/>
            <person name="Haridas S."/>
            <person name="Kuo A."/>
            <person name="Mondo S."/>
            <person name="Pangilinan J."/>
            <person name="Riley R."/>
            <person name="LaButti K."/>
            <person name="Andreopoulos B."/>
            <person name="Lipzen A."/>
            <person name="Chen C."/>
            <person name="Yan M."/>
            <person name="Daum C."/>
            <person name="Ng V."/>
            <person name="Clum A."/>
            <person name="Steindorff A."/>
            <person name="Ohm R.A."/>
            <person name="Martin F."/>
            <person name="Silar P."/>
            <person name="Natvig D.O."/>
            <person name="Lalanne C."/>
            <person name="Gautier V."/>
            <person name="Ament-Velasquez S.L."/>
            <person name="Kruys A."/>
            <person name="Hutchinson M.I."/>
            <person name="Powell A.J."/>
            <person name="Barry K."/>
            <person name="Miller A.N."/>
            <person name="Grigoriev I.V."/>
            <person name="Debuchy R."/>
            <person name="Gladieux P."/>
            <person name="Hiltunen Thoren M."/>
            <person name="Johannesson H."/>
        </authorList>
    </citation>
    <scope>NUCLEOTIDE SEQUENCE</scope>
    <source>
        <strain evidence="2">CBS 359.72</strain>
    </source>
</reference>
<organism evidence="2 3">
    <name type="scientific">Corynascus novoguineensis</name>
    <dbReference type="NCBI Taxonomy" id="1126955"/>
    <lineage>
        <taxon>Eukaryota</taxon>
        <taxon>Fungi</taxon>
        <taxon>Dikarya</taxon>
        <taxon>Ascomycota</taxon>
        <taxon>Pezizomycotina</taxon>
        <taxon>Sordariomycetes</taxon>
        <taxon>Sordariomycetidae</taxon>
        <taxon>Sordariales</taxon>
        <taxon>Chaetomiaceae</taxon>
        <taxon>Corynascus</taxon>
    </lineage>
</organism>
<dbReference type="InterPro" id="IPR016181">
    <property type="entry name" value="Acyl_CoA_acyltransferase"/>
</dbReference>
<reference evidence="2" key="2">
    <citation type="submission" date="2023-05" db="EMBL/GenBank/DDBJ databases">
        <authorList>
            <consortium name="Lawrence Berkeley National Laboratory"/>
            <person name="Steindorff A."/>
            <person name="Hensen N."/>
            <person name="Bonometti L."/>
            <person name="Westerberg I."/>
            <person name="Brannstrom I.O."/>
            <person name="Guillou S."/>
            <person name="Cros-Aarteil S."/>
            <person name="Calhoun S."/>
            <person name="Haridas S."/>
            <person name="Kuo A."/>
            <person name="Mondo S."/>
            <person name="Pangilinan J."/>
            <person name="Riley R."/>
            <person name="Labutti K."/>
            <person name="Andreopoulos B."/>
            <person name="Lipzen A."/>
            <person name="Chen C."/>
            <person name="Yanf M."/>
            <person name="Daum C."/>
            <person name="Ng V."/>
            <person name="Clum A."/>
            <person name="Ohm R."/>
            <person name="Martin F."/>
            <person name="Silar P."/>
            <person name="Natvig D."/>
            <person name="Lalanne C."/>
            <person name="Gautier V."/>
            <person name="Ament-Velasquez S.L."/>
            <person name="Kruys A."/>
            <person name="Hutchinson M.I."/>
            <person name="Powell A.J."/>
            <person name="Barry K."/>
            <person name="Miller A.N."/>
            <person name="Grigoriev I.V."/>
            <person name="Debuchy R."/>
            <person name="Gladieux P."/>
            <person name="Thoren M.H."/>
            <person name="Johannesson H."/>
        </authorList>
    </citation>
    <scope>NUCLEOTIDE SEQUENCE</scope>
    <source>
        <strain evidence="2">CBS 359.72</strain>
    </source>
</reference>
<proteinExistence type="predicted"/>
<dbReference type="AlphaFoldDB" id="A0AAN7CPM7"/>